<evidence type="ECO:0000313" key="1">
    <source>
        <dbReference type="EMBL" id="KAK9685605.1"/>
    </source>
</evidence>
<keyword evidence="2" id="KW-1185">Reference proteome</keyword>
<dbReference type="AlphaFoldDB" id="A0AAW1I9I2"/>
<evidence type="ECO:0000313" key="2">
    <source>
        <dbReference type="Proteomes" id="UP001458880"/>
    </source>
</evidence>
<accession>A0AAW1I9I2</accession>
<name>A0AAW1I9I2_POPJA</name>
<dbReference type="EMBL" id="JASPKY010000766">
    <property type="protein sequence ID" value="KAK9685605.1"/>
    <property type="molecule type" value="Genomic_DNA"/>
</dbReference>
<organism evidence="1 2">
    <name type="scientific">Popillia japonica</name>
    <name type="common">Japanese beetle</name>
    <dbReference type="NCBI Taxonomy" id="7064"/>
    <lineage>
        <taxon>Eukaryota</taxon>
        <taxon>Metazoa</taxon>
        <taxon>Ecdysozoa</taxon>
        <taxon>Arthropoda</taxon>
        <taxon>Hexapoda</taxon>
        <taxon>Insecta</taxon>
        <taxon>Pterygota</taxon>
        <taxon>Neoptera</taxon>
        <taxon>Endopterygota</taxon>
        <taxon>Coleoptera</taxon>
        <taxon>Polyphaga</taxon>
        <taxon>Scarabaeiformia</taxon>
        <taxon>Scarabaeidae</taxon>
        <taxon>Rutelinae</taxon>
        <taxon>Popillia</taxon>
    </lineage>
</organism>
<reference evidence="1 2" key="1">
    <citation type="journal article" date="2024" name="BMC Genomics">
        <title>De novo assembly and annotation of Popillia japonica's genome with initial clues to its potential as an invasive pest.</title>
        <authorList>
            <person name="Cucini C."/>
            <person name="Boschi S."/>
            <person name="Funari R."/>
            <person name="Cardaioli E."/>
            <person name="Iannotti N."/>
            <person name="Marturano G."/>
            <person name="Paoli F."/>
            <person name="Bruttini M."/>
            <person name="Carapelli A."/>
            <person name="Frati F."/>
            <person name="Nardi F."/>
        </authorList>
    </citation>
    <scope>NUCLEOTIDE SEQUENCE [LARGE SCALE GENOMIC DNA]</scope>
    <source>
        <strain evidence="1">DMR45628</strain>
    </source>
</reference>
<proteinExistence type="predicted"/>
<sequence>MGYIQINLHGIPCNFDSDYKISAVNINKDTEIITTGIVNIANDIPDTGLLIAQCDTREDGTSTVMIRRKSMS</sequence>
<protein>
    <submittedName>
        <fullName evidence="1">Uncharacterized protein</fullName>
    </submittedName>
</protein>
<dbReference type="Proteomes" id="UP001458880">
    <property type="component" value="Unassembled WGS sequence"/>
</dbReference>
<gene>
    <name evidence="1" type="ORF">QE152_g37910</name>
</gene>
<comment type="caution">
    <text evidence="1">The sequence shown here is derived from an EMBL/GenBank/DDBJ whole genome shotgun (WGS) entry which is preliminary data.</text>
</comment>